<sequence length="432" mass="47807">MHNDKKKIAVVGLGFVGLPLSMLLLSKGFTVVGIDLDENKIRSLNNGKSYISDISDKSVEESMKSKRFSVSSSYKNVEEVDAIIICVPTPLKEEYVPNLVYIEKAAEALKAHLQKGQLVVLESSTFPGTTREILQPLLEESGLEAGKDFHLAYSPERVDPGNVQFSLGDIPKVIGGITSDCQEVACDLYSKIYQTVVPVSSPEIAELTKLLENTYRFINISFINEMAMLCDQMNIDVWEVIAAASTKPYGFAPFYPGPGISGHCIPVDPLYLQFKAKEKGVTSNFIELSTSTNEKIVQYIVERTLEIVGKEPEETSVLLYGLTYKRDIPDVRDSKAVEVMEHLLEKGVNVTYHDPHFERIMINGDVHHSVSLLDKELSESDCVVILTDHSVLPKEQILEKANLIFDTRGVLQGAKGTAKVVELGGGTSFFKR</sequence>
<organism evidence="5 6">
    <name type="scientific">Priestia endophytica DSM 13796</name>
    <dbReference type="NCBI Taxonomy" id="1121089"/>
    <lineage>
        <taxon>Bacteria</taxon>
        <taxon>Bacillati</taxon>
        <taxon>Bacillota</taxon>
        <taxon>Bacilli</taxon>
        <taxon>Bacillales</taxon>
        <taxon>Bacillaceae</taxon>
        <taxon>Priestia</taxon>
    </lineage>
</organism>
<dbReference type="Pfam" id="PF03721">
    <property type="entry name" value="UDPG_MGDP_dh_N"/>
    <property type="match status" value="1"/>
</dbReference>
<dbReference type="InterPro" id="IPR036291">
    <property type="entry name" value="NAD(P)-bd_dom_sf"/>
</dbReference>
<evidence type="ECO:0000259" key="4">
    <source>
        <dbReference type="SMART" id="SM00984"/>
    </source>
</evidence>
<dbReference type="Gene3D" id="3.40.50.720">
    <property type="entry name" value="NAD(P)-binding Rossmann-like Domain"/>
    <property type="match status" value="2"/>
</dbReference>
<dbReference type="InterPro" id="IPR014027">
    <property type="entry name" value="UDP-Glc/GDP-Man_DH_C"/>
</dbReference>
<dbReference type="InterPro" id="IPR036220">
    <property type="entry name" value="UDP-Glc/GDP-Man_DH_C_sf"/>
</dbReference>
<dbReference type="SMART" id="SM00984">
    <property type="entry name" value="UDPG_MGDP_dh_C"/>
    <property type="match status" value="1"/>
</dbReference>
<dbReference type="PIRSF" id="PIRSF000124">
    <property type="entry name" value="UDPglc_GDPman_dh"/>
    <property type="match status" value="1"/>
</dbReference>
<comment type="caution">
    <text evidence="5">The sequence shown here is derived from an EMBL/GenBank/DDBJ whole genome shotgun (WGS) entry which is preliminary data.</text>
</comment>
<dbReference type="PIRSF" id="PIRSF500136">
    <property type="entry name" value="UDP_ManNAc_DH"/>
    <property type="match status" value="1"/>
</dbReference>
<feature type="domain" description="UDP-glucose/GDP-mannose dehydrogenase C-terminal" evidence="4">
    <location>
        <begin position="318"/>
        <end position="413"/>
    </location>
</feature>
<dbReference type="PANTHER" id="PTHR43491">
    <property type="entry name" value="UDP-N-ACETYL-D-MANNOSAMINE DEHYDROGENASE"/>
    <property type="match status" value="1"/>
</dbReference>
<dbReference type="RefSeq" id="WP_061803767.1">
    <property type="nucleotide sequence ID" value="NZ_FOXX01000002.1"/>
</dbReference>
<keyword evidence="2" id="KW-0520">NAD</keyword>
<evidence type="ECO:0000313" key="5">
    <source>
        <dbReference type="EMBL" id="SFQ41626.1"/>
    </source>
</evidence>
<protein>
    <submittedName>
        <fullName evidence="5">UDP-N-acetyl-D-glucosamine dehydrogenase</fullName>
    </submittedName>
</protein>
<proteinExistence type="inferred from homology"/>
<gene>
    <name evidence="5" type="ORF">SAMN02745910_01362</name>
</gene>
<reference evidence="5 6" key="1">
    <citation type="submission" date="2016-10" db="EMBL/GenBank/DDBJ databases">
        <authorList>
            <person name="Varghese N."/>
            <person name="Submissions S."/>
        </authorList>
    </citation>
    <scope>NUCLEOTIDE SEQUENCE [LARGE SCALE GENOMIC DNA]</scope>
    <source>
        <strain evidence="5 6">DSM 13796</strain>
    </source>
</reference>
<dbReference type="InterPro" id="IPR014026">
    <property type="entry name" value="UDP-Glc/GDP-Man_DH_dimer"/>
</dbReference>
<accession>A0A1I5YBQ5</accession>
<evidence type="ECO:0000256" key="2">
    <source>
        <dbReference type="ARBA" id="ARBA00023027"/>
    </source>
</evidence>
<dbReference type="NCBIfam" id="TIGR03026">
    <property type="entry name" value="NDP-sugDHase"/>
    <property type="match status" value="1"/>
</dbReference>
<dbReference type="Pfam" id="PF00984">
    <property type="entry name" value="UDPG_MGDP_dh"/>
    <property type="match status" value="1"/>
</dbReference>
<comment type="similarity">
    <text evidence="3">Belongs to the UDP-glucose/GDP-mannose dehydrogenase family.</text>
</comment>
<dbReference type="GeneID" id="93710080"/>
<dbReference type="SUPFAM" id="SSF48179">
    <property type="entry name" value="6-phosphogluconate dehydrogenase C-terminal domain-like"/>
    <property type="match status" value="1"/>
</dbReference>
<keyword evidence="1" id="KW-0560">Oxidoreductase</keyword>
<keyword evidence="6" id="KW-1185">Reference proteome</keyword>
<dbReference type="SUPFAM" id="SSF51735">
    <property type="entry name" value="NAD(P)-binding Rossmann-fold domains"/>
    <property type="match status" value="1"/>
</dbReference>
<dbReference type="SUPFAM" id="SSF52413">
    <property type="entry name" value="UDP-glucose/GDP-mannose dehydrogenase C-terminal domain"/>
    <property type="match status" value="1"/>
</dbReference>
<evidence type="ECO:0000313" key="6">
    <source>
        <dbReference type="Proteomes" id="UP000182762"/>
    </source>
</evidence>
<name>A0A1I5YBQ5_9BACI</name>
<dbReference type="EMBL" id="FOXX01000002">
    <property type="protein sequence ID" value="SFQ41626.1"/>
    <property type="molecule type" value="Genomic_DNA"/>
</dbReference>
<evidence type="ECO:0000256" key="1">
    <source>
        <dbReference type="ARBA" id="ARBA00023002"/>
    </source>
</evidence>
<dbReference type="PANTHER" id="PTHR43491:SF1">
    <property type="entry name" value="UDP-N-ACETYL-D-MANNOSAMINE DEHYDROGENASE"/>
    <property type="match status" value="1"/>
</dbReference>
<dbReference type="InterPro" id="IPR017476">
    <property type="entry name" value="UDP-Glc/GDP-Man"/>
</dbReference>
<dbReference type="Proteomes" id="UP000182762">
    <property type="component" value="Unassembled WGS sequence"/>
</dbReference>
<dbReference type="Pfam" id="PF03720">
    <property type="entry name" value="UDPG_MGDP_dh_C"/>
    <property type="match status" value="1"/>
</dbReference>
<dbReference type="InterPro" id="IPR008927">
    <property type="entry name" value="6-PGluconate_DH-like_C_sf"/>
</dbReference>
<dbReference type="InterPro" id="IPR028359">
    <property type="entry name" value="UDP_ManNAc/GlcNAc_DH"/>
</dbReference>
<evidence type="ECO:0000256" key="3">
    <source>
        <dbReference type="PIRNR" id="PIRNR000124"/>
    </source>
</evidence>
<dbReference type="InterPro" id="IPR001732">
    <property type="entry name" value="UDP-Glc/GDP-Man_DH_N"/>
</dbReference>